<name>A0ABQ9YAL4_9EUKA</name>
<protein>
    <recommendedName>
        <fullName evidence="3">HTH CENPB-type domain-containing protein</fullName>
    </recommendedName>
</protein>
<accession>A0ABQ9YAL4</accession>
<evidence type="ECO:0000313" key="1">
    <source>
        <dbReference type="EMBL" id="KAK2960664.1"/>
    </source>
</evidence>
<comment type="caution">
    <text evidence="1">The sequence shown here is derived from an EMBL/GenBank/DDBJ whole genome shotgun (WGS) entry which is preliminary data.</text>
</comment>
<gene>
    <name evidence="1" type="ORF">BLNAU_4319</name>
</gene>
<organism evidence="1 2">
    <name type="scientific">Blattamonas nauphoetae</name>
    <dbReference type="NCBI Taxonomy" id="2049346"/>
    <lineage>
        <taxon>Eukaryota</taxon>
        <taxon>Metamonada</taxon>
        <taxon>Preaxostyla</taxon>
        <taxon>Oxymonadida</taxon>
        <taxon>Blattamonas</taxon>
    </lineage>
</organism>
<dbReference type="Proteomes" id="UP001281761">
    <property type="component" value="Unassembled WGS sequence"/>
</dbReference>
<evidence type="ECO:0000313" key="2">
    <source>
        <dbReference type="Proteomes" id="UP001281761"/>
    </source>
</evidence>
<reference evidence="1 2" key="1">
    <citation type="journal article" date="2022" name="bioRxiv">
        <title>Genomics of Preaxostyla Flagellates Illuminates Evolutionary Transitions and the Path Towards Mitochondrial Loss.</title>
        <authorList>
            <person name="Novak L.V.F."/>
            <person name="Treitli S.C."/>
            <person name="Pyrih J."/>
            <person name="Halakuc P."/>
            <person name="Pipaliya S.V."/>
            <person name="Vacek V."/>
            <person name="Brzon O."/>
            <person name="Soukal P."/>
            <person name="Eme L."/>
            <person name="Dacks J.B."/>
            <person name="Karnkowska A."/>
            <person name="Elias M."/>
            <person name="Hampl V."/>
        </authorList>
    </citation>
    <scope>NUCLEOTIDE SEQUENCE [LARGE SCALE GENOMIC DNA]</scope>
    <source>
        <strain evidence="1">NAU3</strain>
        <tissue evidence="1">Gut</tissue>
    </source>
</reference>
<keyword evidence="2" id="KW-1185">Reference proteome</keyword>
<evidence type="ECO:0008006" key="3">
    <source>
        <dbReference type="Google" id="ProtNLM"/>
    </source>
</evidence>
<proteinExistence type="predicted"/>
<dbReference type="EMBL" id="JARBJD010000021">
    <property type="protein sequence ID" value="KAK2960664.1"/>
    <property type="molecule type" value="Genomic_DNA"/>
</dbReference>
<sequence>MTDSYQLEEIHLALKQQGYRRPSSPNPTEYLNKQNEIQAVSSIKPPVSENASIWTVKRARRAVMEGRPVGQIGRPPILYDSEKTRLVDEILELNDVGVYPTYYEIGMMAKTISEERESLAHRDVEPPSRCWVSTFVKEEPRLKASKPTVMALARIKAQTKSHVRPFFQMLQSLDDPEMYPPSLRVNFDETSLLASQAVISFRVGPSTKRETFVKPINQIFSCTVVFFYLCRWPQSEDASQGNPLQLS</sequence>